<sequence length="184" mass="19790">KMLNLKIFTLFVLAGLCFGASLEGPQSSGDNSQDSGPRAEPQPSAQAEESNKGEASPSVSGDSDSEKKEESTDAISENNGEKKETEGSDSKGKGAGEGLPDFLGNLSKRREYALQLLSACSTEHSYFKINEKNIMFQNCTYFCLSESGRLPPKENRIPKGMVCNKNNDTCPEKGDCPPLPLPSC</sequence>
<name>V5HRK0_IXORI</name>
<dbReference type="GO" id="GO:0005576">
    <property type="term" value="C:extracellular region"/>
    <property type="evidence" value="ECO:0007669"/>
    <property type="project" value="UniProtKB-SubCell"/>
</dbReference>
<keyword evidence="4" id="KW-0325">Glycoprotein</keyword>
<feature type="chain" id="PRO_5004738123" evidence="7">
    <location>
        <begin position="20"/>
        <end position="184"/>
    </location>
</feature>
<feature type="compositionally biased region" description="Basic and acidic residues" evidence="6">
    <location>
        <begin position="79"/>
        <end position="94"/>
    </location>
</feature>
<feature type="non-terminal residue" evidence="8">
    <location>
        <position position="1"/>
    </location>
</feature>
<dbReference type="InterPro" id="IPR021971">
    <property type="entry name" value="Salp15"/>
</dbReference>
<dbReference type="EMBL" id="GANP01007800">
    <property type="protein sequence ID" value="JAB76668.1"/>
    <property type="molecule type" value="mRNA"/>
</dbReference>
<dbReference type="Pfam" id="PF12115">
    <property type="entry name" value="Salp15"/>
    <property type="match status" value="1"/>
</dbReference>
<comment type="subcellular location">
    <subcellularLocation>
        <location evidence="1">Secreted</location>
    </subcellularLocation>
</comment>
<protein>
    <submittedName>
        <fullName evidence="8">Putative conserved secreted protein</fullName>
    </submittedName>
</protein>
<dbReference type="AlphaFoldDB" id="V5HRK0"/>
<keyword evidence="2" id="KW-0964">Secreted</keyword>
<evidence type="ECO:0000256" key="2">
    <source>
        <dbReference type="ARBA" id="ARBA00022525"/>
    </source>
</evidence>
<feature type="signal peptide" evidence="7">
    <location>
        <begin position="1"/>
        <end position="19"/>
    </location>
</feature>
<evidence type="ECO:0000256" key="7">
    <source>
        <dbReference type="SAM" id="SignalP"/>
    </source>
</evidence>
<feature type="compositionally biased region" description="Polar residues" evidence="6">
    <location>
        <begin position="24"/>
        <end position="35"/>
    </location>
</feature>
<evidence type="ECO:0000256" key="1">
    <source>
        <dbReference type="ARBA" id="ARBA00004613"/>
    </source>
</evidence>
<evidence type="ECO:0000256" key="6">
    <source>
        <dbReference type="SAM" id="MobiDB-lite"/>
    </source>
</evidence>
<feature type="region of interest" description="Disordered" evidence="6">
    <location>
        <begin position="22"/>
        <end position="99"/>
    </location>
</feature>
<reference evidence="8" key="1">
    <citation type="journal article" date="2015" name="Sci. Rep.">
        <title>Tissue- and time-dependent transcription in Ixodes ricinus salivary glands and midguts when blood feeding on the vertebrate host.</title>
        <authorList>
            <person name="Kotsyfakis M."/>
            <person name="Schwarz A."/>
            <person name="Erhart J."/>
            <person name="Ribeiro J.M."/>
        </authorList>
    </citation>
    <scope>NUCLEOTIDE SEQUENCE</scope>
    <source>
        <tissue evidence="8">Salivary gland and midgut</tissue>
    </source>
</reference>
<evidence type="ECO:0000256" key="4">
    <source>
        <dbReference type="ARBA" id="ARBA00023180"/>
    </source>
</evidence>
<organism evidence="8">
    <name type="scientific">Ixodes ricinus</name>
    <name type="common">Common tick</name>
    <name type="synonym">Acarus ricinus</name>
    <dbReference type="NCBI Taxonomy" id="34613"/>
    <lineage>
        <taxon>Eukaryota</taxon>
        <taxon>Metazoa</taxon>
        <taxon>Ecdysozoa</taxon>
        <taxon>Arthropoda</taxon>
        <taxon>Chelicerata</taxon>
        <taxon>Arachnida</taxon>
        <taxon>Acari</taxon>
        <taxon>Parasitiformes</taxon>
        <taxon>Ixodida</taxon>
        <taxon>Ixodoidea</taxon>
        <taxon>Ixodidae</taxon>
        <taxon>Ixodinae</taxon>
        <taxon>Ixodes</taxon>
    </lineage>
</organism>
<evidence type="ECO:0000313" key="8">
    <source>
        <dbReference type="EMBL" id="JAB76668.1"/>
    </source>
</evidence>
<accession>V5HRK0</accession>
<evidence type="ECO:0000256" key="3">
    <source>
        <dbReference type="ARBA" id="ARBA00022729"/>
    </source>
</evidence>
<comment type="similarity">
    <text evidence="5">Belongs to the salp15 family.</text>
</comment>
<evidence type="ECO:0000256" key="5">
    <source>
        <dbReference type="ARBA" id="ARBA00034321"/>
    </source>
</evidence>
<keyword evidence="3 7" id="KW-0732">Signal</keyword>
<proteinExistence type="evidence at transcript level"/>